<dbReference type="InterPro" id="IPR047001">
    <property type="entry name" value="MnmG_C_subdom"/>
</dbReference>
<dbReference type="InterPro" id="IPR049312">
    <property type="entry name" value="GIDA_C_N"/>
</dbReference>
<name>A0A0F9Q930_9ZZZZ</name>
<dbReference type="FunFam" id="3.50.50.60:FF:000002">
    <property type="entry name" value="tRNA uridine 5-carboxymethylaminomethyl modification enzyme MnmG"/>
    <property type="match status" value="1"/>
</dbReference>
<dbReference type="Gene3D" id="1.10.150.570">
    <property type="entry name" value="GidA associated domain, C-terminal subdomain"/>
    <property type="match status" value="1"/>
</dbReference>
<dbReference type="AlphaFoldDB" id="A0A0F9Q930"/>
<dbReference type="PANTHER" id="PTHR11806:SF0">
    <property type="entry name" value="PROTEIN MTO1 HOMOLOG, MITOCHONDRIAL"/>
    <property type="match status" value="1"/>
</dbReference>
<dbReference type="PROSITE" id="PS01280">
    <property type="entry name" value="GIDA_1"/>
    <property type="match status" value="1"/>
</dbReference>
<evidence type="ECO:0000256" key="3">
    <source>
        <dbReference type="ARBA" id="ARBA00022630"/>
    </source>
</evidence>
<dbReference type="InterPro" id="IPR020595">
    <property type="entry name" value="MnmG-rel_CS"/>
</dbReference>
<dbReference type="Pfam" id="PF01134">
    <property type="entry name" value="GIDA"/>
    <property type="match status" value="1"/>
</dbReference>
<comment type="cofactor">
    <cofactor evidence="1">
        <name>FAD</name>
        <dbReference type="ChEBI" id="CHEBI:57692"/>
    </cofactor>
</comment>
<dbReference type="Gene3D" id="1.10.10.1800">
    <property type="entry name" value="tRNA uridine 5-carboxymethylaminomethyl modification enzyme MnmG/GidA"/>
    <property type="match status" value="1"/>
</dbReference>
<dbReference type="Gene3D" id="3.50.50.60">
    <property type="entry name" value="FAD/NAD(P)-binding domain"/>
    <property type="match status" value="2"/>
</dbReference>
<keyword evidence="3" id="KW-0285">Flavoprotein</keyword>
<dbReference type="NCBIfam" id="TIGR00136">
    <property type="entry name" value="mnmG_gidA"/>
    <property type="match status" value="1"/>
</dbReference>
<dbReference type="SMART" id="SM01228">
    <property type="entry name" value="GIDA_assoc_3"/>
    <property type="match status" value="1"/>
</dbReference>
<dbReference type="PANTHER" id="PTHR11806">
    <property type="entry name" value="GLUCOSE INHIBITED DIVISION PROTEIN A"/>
    <property type="match status" value="1"/>
</dbReference>
<keyword evidence="4" id="KW-0274">FAD</keyword>
<dbReference type="InterPro" id="IPR002218">
    <property type="entry name" value="MnmG-rel"/>
</dbReference>
<gene>
    <name evidence="6" type="ORF">LCGC14_1043910</name>
</gene>
<dbReference type="SUPFAM" id="SSF51905">
    <property type="entry name" value="FAD/NAD(P)-binding domain"/>
    <property type="match status" value="1"/>
</dbReference>
<accession>A0A0F9Q930</accession>
<evidence type="ECO:0000256" key="2">
    <source>
        <dbReference type="ARBA" id="ARBA00007653"/>
    </source>
</evidence>
<dbReference type="GO" id="GO:0050660">
    <property type="term" value="F:flavin adenine dinucleotide binding"/>
    <property type="evidence" value="ECO:0007669"/>
    <property type="project" value="InterPro"/>
</dbReference>
<organism evidence="6">
    <name type="scientific">marine sediment metagenome</name>
    <dbReference type="NCBI Taxonomy" id="412755"/>
    <lineage>
        <taxon>unclassified sequences</taxon>
        <taxon>metagenomes</taxon>
        <taxon>ecological metagenomes</taxon>
    </lineage>
</organism>
<dbReference type="HAMAP" id="MF_00129">
    <property type="entry name" value="MnmG_GidA"/>
    <property type="match status" value="1"/>
</dbReference>
<comment type="similarity">
    <text evidence="2">Belongs to the MnmG family.</text>
</comment>
<evidence type="ECO:0000256" key="4">
    <source>
        <dbReference type="ARBA" id="ARBA00022827"/>
    </source>
</evidence>
<evidence type="ECO:0000259" key="5">
    <source>
        <dbReference type="SMART" id="SM01228"/>
    </source>
</evidence>
<dbReference type="Pfam" id="PF13932">
    <property type="entry name" value="SAM_GIDA_C"/>
    <property type="match status" value="1"/>
</dbReference>
<dbReference type="InterPro" id="IPR036188">
    <property type="entry name" value="FAD/NAD-bd_sf"/>
</dbReference>
<dbReference type="InterPro" id="IPR044920">
    <property type="entry name" value="MnmG_C_subdom_sf"/>
</dbReference>
<dbReference type="Pfam" id="PF21680">
    <property type="entry name" value="GIDA_C_1st"/>
    <property type="match status" value="1"/>
</dbReference>
<comment type="caution">
    <text evidence="6">The sequence shown here is derived from an EMBL/GenBank/DDBJ whole genome shotgun (WGS) entry which is preliminary data.</text>
</comment>
<dbReference type="GO" id="GO:0030488">
    <property type="term" value="P:tRNA methylation"/>
    <property type="evidence" value="ECO:0007669"/>
    <property type="project" value="TreeGrafter"/>
</dbReference>
<evidence type="ECO:0000313" key="6">
    <source>
        <dbReference type="EMBL" id="KKN09711.1"/>
    </source>
</evidence>
<protein>
    <recommendedName>
        <fullName evidence="5">tRNA uridine 5-carboxymethylaminomethyl modification enzyme C-terminal subdomain domain-containing protein</fullName>
    </recommendedName>
</protein>
<dbReference type="PROSITE" id="PS01281">
    <property type="entry name" value="GIDA_2"/>
    <property type="match status" value="1"/>
</dbReference>
<sequence length="620" mass="69839">MNIVDEYDVIVVGAGHAGCEAACTTSTMGLETCLITIHLETIAQMSCNPAIGGLAKGHLVREIDALGGIMGLLADETGIQFRLLNRSRGGAVQAPRAQSDKALYRLTMKNWLEKVPNLTLFQGIVTEVLIKDKRVRGVKTLEGSRLFAKAIILTPGTFLNGLIHIGLHSYSAGRANEPASHELSGNLKKLGLKSFRLKTGTPMRLHERTIDWSQFSAQTGDKNPVPFSFRTQKDLKNQILCHIGYTNQKTHEVIKKNLDKSPLYSGKITGVGPRYCPSIEDKVVKFPHHQRHHFFLEPEGLETAEIYVNGISSSLPLEAQKEILKSIPGLDQAKILRPAYGIEYDAIAPTQLNHSLEARNIKNLFLAGQINGTSGYEEAAAQGLMAGINASLKIKKKKHFILGRNEAYIGVLIDDLISKGVDEPYRLFTSRAEYRLLLRIDNADKRLTQYGYNYGLIKEKDYEAYQKKQERIEKVMHFLQKESIITENKEKLRLKDLLKKPEVKFKNVVEYKKFNGLLTDEEIRHVESEVKYEGYLKKQEKEIARIGKIEGEKIPEKTNFRKIPGLTREAMEKLEEIRPKTIGEAKKIPGITPAAALNLHIYLSIQRRRSEKGEMFHVKH</sequence>
<dbReference type="GO" id="GO:0005829">
    <property type="term" value="C:cytosol"/>
    <property type="evidence" value="ECO:0007669"/>
    <property type="project" value="TreeGrafter"/>
</dbReference>
<dbReference type="GO" id="GO:0002098">
    <property type="term" value="P:tRNA wobble uridine modification"/>
    <property type="evidence" value="ECO:0007669"/>
    <property type="project" value="InterPro"/>
</dbReference>
<feature type="domain" description="tRNA uridine 5-carboxymethylaminomethyl modification enzyme C-terminal subdomain" evidence="5">
    <location>
        <begin position="530"/>
        <end position="601"/>
    </location>
</feature>
<evidence type="ECO:0000256" key="1">
    <source>
        <dbReference type="ARBA" id="ARBA00001974"/>
    </source>
</evidence>
<reference evidence="6" key="1">
    <citation type="journal article" date="2015" name="Nature">
        <title>Complex archaea that bridge the gap between prokaryotes and eukaryotes.</title>
        <authorList>
            <person name="Spang A."/>
            <person name="Saw J.H."/>
            <person name="Jorgensen S.L."/>
            <person name="Zaremba-Niedzwiedzka K."/>
            <person name="Martijn J."/>
            <person name="Lind A.E."/>
            <person name="van Eijk R."/>
            <person name="Schleper C."/>
            <person name="Guy L."/>
            <person name="Ettema T.J."/>
        </authorList>
    </citation>
    <scope>NUCLEOTIDE SEQUENCE</scope>
</reference>
<proteinExistence type="inferred from homology"/>
<dbReference type="InterPro" id="IPR040131">
    <property type="entry name" value="MnmG_N"/>
</dbReference>
<dbReference type="EMBL" id="LAZR01004315">
    <property type="protein sequence ID" value="KKN09711.1"/>
    <property type="molecule type" value="Genomic_DNA"/>
</dbReference>
<dbReference type="FunFam" id="1.10.150.570:FF:000001">
    <property type="entry name" value="tRNA uridine 5-carboxymethylaminomethyl modification enzyme MnmG"/>
    <property type="match status" value="1"/>
</dbReference>
<dbReference type="InterPro" id="IPR026904">
    <property type="entry name" value="MnmG_C"/>
</dbReference>
<dbReference type="InterPro" id="IPR004416">
    <property type="entry name" value="MnmG"/>
</dbReference>